<protein>
    <submittedName>
        <fullName evidence="1">Uncharacterized protein</fullName>
    </submittedName>
</protein>
<dbReference type="EMBL" id="JASBWV010000003">
    <property type="protein sequence ID" value="KAJ9126943.1"/>
    <property type="molecule type" value="Genomic_DNA"/>
</dbReference>
<name>A0ACC2XSV0_9TREE</name>
<sequence>MNTINELKAFFGPSVDPKLLHTAASILTHVRAVTSRPGSRQTVKPEHRAALIGASALLACERFGVTEVSHDAAQRMSSSSPAVFSWTLKKCKSIIAISPNVGASPTTTPTKKPLVTPNSVGSSGRKSMATPNRGPTTPTKTTPTALRFDPLNLPGSSAKKVSGPLVGKRVTRDLSDLRRKPSTVSIPPTPKTPDSASKASTSAIAAVVPPQLPTPASPKVPPPVPTTAVSSSSSTAPIPQTPSKTRRPQTLAAKEAPTQTHTLVPPSPPKLQLTPRRQTSINSPSRVARTPTGQASPMHNAMMKNKLESATVARLTASVKGKERAVPPRSVRGEKVVESPAFDGEDAEEDDLPSPSKRRRIGTHAGQSAVEAAALARKGVDLAQAMLDDPVSDPAFPSMDIDDPTTDFGKLNRPTVSARKINRLFQPIPSLPVDPYSSLPAPPLVFTGSSIFYESEDRGERVFRKMVPPDDMVWGDPYALIDPRRLAGGPSRDEALASLKIQPNQVAEANKKMQRTKKRRLKRLQRLESGFQVVDPAETSLPILENTTCTWDREFGIPVDTNEQSVAASLDVPDWQERLDLYHSRLSEGLHSVIKALNSRDIAGKFPDNPKDPSAIPNVADREWLARAETQGIAIRVYQDA</sequence>
<keyword evidence="2" id="KW-1185">Reference proteome</keyword>
<gene>
    <name evidence="1" type="ORF">QFC24_001174</name>
</gene>
<dbReference type="Proteomes" id="UP001234202">
    <property type="component" value="Unassembled WGS sequence"/>
</dbReference>
<comment type="caution">
    <text evidence="1">The sequence shown here is derived from an EMBL/GenBank/DDBJ whole genome shotgun (WGS) entry which is preliminary data.</text>
</comment>
<reference evidence="1" key="1">
    <citation type="submission" date="2023-04" db="EMBL/GenBank/DDBJ databases">
        <title>Draft Genome sequencing of Naganishia species isolated from polar environments using Oxford Nanopore Technology.</title>
        <authorList>
            <person name="Leo P."/>
            <person name="Venkateswaran K."/>
        </authorList>
    </citation>
    <scope>NUCLEOTIDE SEQUENCE</scope>
    <source>
        <strain evidence="1">DBVPG 5303</strain>
    </source>
</reference>
<organism evidence="1 2">
    <name type="scientific">Naganishia onofrii</name>
    <dbReference type="NCBI Taxonomy" id="1851511"/>
    <lineage>
        <taxon>Eukaryota</taxon>
        <taxon>Fungi</taxon>
        <taxon>Dikarya</taxon>
        <taxon>Basidiomycota</taxon>
        <taxon>Agaricomycotina</taxon>
        <taxon>Tremellomycetes</taxon>
        <taxon>Filobasidiales</taxon>
        <taxon>Filobasidiaceae</taxon>
        <taxon>Naganishia</taxon>
    </lineage>
</organism>
<proteinExistence type="predicted"/>
<accession>A0ACC2XSV0</accession>
<evidence type="ECO:0000313" key="1">
    <source>
        <dbReference type="EMBL" id="KAJ9126943.1"/>
    </source>
</evidence>
<evidence type="ECO:0000313" key="2">
    <source>
        <dbReference type="Proteomes" id="UP001234202"/>
    </source>
</evidence>